<dbReference type="PANTHER" id="PTHR42052:SF1">
    <property type="entry name" value="ABM DOMAIN-CONTAINING PROTEIN"/>
    <property type="match status" value="1"/>
</dbReference>
<dbReference type="PANTHER" id="PTHR42052">
    <property type="entry name" value="ABM DOMAIN-CONTAINING PROTEIN"/>
    <property type="match status" value="1"/>
</dbReference>
<organism evidence="1 2">
    <name type="scientific">Cylindrodendrum hubeiense</name>
    <dbReference type="NCBI Taxonomy" id="595255"/>
    <lineage>
        <taxon>Eukaryota</taxon>
        <taxon>Fungi</taxon>
        <taxon>Dikarya</taxon>
        <taxon>Ascomycota</taxon>
        <taxon>Pezizomycotina</taxon>
        <taxon>Sordariomycetes</taxon>
        <taxon>Hypocreomycetidae</taxon>
        <taxon>Hypocreales</taxon>
        <taxon>Nectriaceae</taxon>
        <taxon>Cylindrodendrum</taxon>
    </lineage>
</organism>
<reference evidence="1" key="1">
    <citation type="submission" date="2020-03" db="EMBL/GenBank/DDBJ databases">
        <title>Draft Genome Sequence of Cylindrodendrum hubeiense.</title>
        <authorList>
            <person name="Buettner E."/>
            <person name="Kellner H."/>
        </authorList>
    </citation>
    <scope>NUCLEOTIDE SEQUENCE</scope>
    <source>
        <strain evidence="1">IHI 201604</strain>
    </source>
</reference>
<gene>
    <name evidence="1" type="ORF">G7Z17_g4212</name>
</gene>
<comment type="caution">
    <text evidence="1">The sequence shown here is derived from an EMBL/GenBank/DDBJ whole genome shotgun (WGS) entry which is preliminary data.</text>
</comment>
<evidence type="ECO:0000313" key="2">
    <source>
        <dbReference type="Proteomes" id="UP000722485"/>
    </source>
</evidence>
<dbReference type="AlphaFoldDB" id="A0A9P5LCV2"/>
<evidence type="ECO:0000313" key="1">
    <source>
        <dbReference type="EMBL" id="KAF7552601.1"/>
    </source>
</evidence>
<name>A0A9P5LCV2_9HYPO</name>
<evidence type="ECO:0008006" key="3">
    <source>
        <dbReference type="Google" id="ProtNLM"/>
    </source>
</evidence>
<proteinExistence type="predicted"/>
<dbReference type="EMBL" id="JAANBB010000058">
    <property type="protein sequence ID" value="KAF7552601.1"/>
    <property type="molecule type" value="Genomic_DNA"/>
</dbReference>
<accession>A0A9P5LCV2</accession>
<dbReference type="OrthoDB" id="3542212at2759"/>
<keyword evidence="2" id="KW-1185">Reference proteome</keyword>
<sequence>MAVTEFALIQLKRDCDKSKFLELFRVSMRIQDQWVRENQPHLLQNKPYPVLSTFVLQNTEPPYLLVTAQWDSPQGHAKWLLSAANKGVFSELSTYVDDVSASVVVFHMDPAGSEAELRGDLFAQEAPFSVCQLSVNSSQRESVQKKYCSIEAQARIAQPSSKVWAGWRIEKDDDEEELVIFWNQGVLDGQLSDLLSTPGAEHEIRQFQIFE</sequence>
<dbReference type="Proteomes" id="UP000722485">
    <property type="component" value="Unassembled WGS sequence"/>
</dbReference>
<protein>
    <recommendedName>
        <fullName evidence="3">ABM domain-containing protein</fullName>
    </recommendedName>
</protein>